<protein>
    <submittedName>
        <fullName evidence="1">Uncharacterized protein</fullName>
    </submittedName>
</protein>
<proteinExistence type="predicted"/>
<evidence type="ECO:0000313" key="2">
    <source>
        <dbReference type="Proteomes" id="UP001179181"/>
    </source>
</evidence>
<evidence type="ECO:0000313" key="1">
    <source>
        <dbReference type="EMBL" id="NIJ52463.1"/>
    </source>
</evidence>
<reference evidence="1 2" key="1">
    <citation type="submission" date="2020-03" db="EMBL/GenBank/DDBJ databases">
        <title>Genomic Encyclopedia of Type Strains, Phase IV (KMG-IV): sequencing the most valuable type-strain genomes for metagenomic binning, comparative biology and taxonomic classification.</title>
        <authorList>
            <person name="Goeker M."/>
        </authorList>
    </citation>
    <scope>NUCLEOTIDE SEQUENCE [LARGE SCALE GENOMIC DNA]</scope>
    <source>
        <strain evidence="1 2">DSM 102865</strain>
    </source>
</reference>
<dbReference type="EMBL" id="JAASQJ010000002">
    <property type="protein sequence ID" value="NIJ52463.1"/>
    <property type="molecule type" value="Genomic_DNA"/>
</dbReference>
<name>A0ABX0UHG7_9BACT</name>
<keyword evidence="2" id="KW-1185">Reference proteome</keyword>
<organism evidence="1 2">
    <name type="scientific">Dyadobacter arcticus</name>
    <dbReference type="NCBI Taxonomy" id="1078754"/>
    <lineage>
        <taxon>Bacteria</taxon>
        <taxon>Pseudomonadati</taxon>
        <taxon>Bacteroidota</taxon>
        <taxon>Cytophagia</taxon>
        <taxon>Cytophagales</taxon>
        <taxon>Spirosomataceae</taxon>
        <taxon>Dyadobacter</taxon>
    </lineage>
</organism>
<dbReference type="Proteomes" id="UP001179181">
    <property type="component" value="Unassembled WGS sequence"/>
</dbReference>
<sequence>MSATAALKGYRTQFLYSLHYILSNQDKNYQYRLEGEEDLDILNDQGDLLIAIQVKNLNRVLIPSDLVNDKRTSFLRRYVDRYPGSLPRLVSFGPISPEVKSIRESGSSKIKNVVAASFTQSQWQLVKEKIDFIEVEEGTLIDEILSNLRGYKQIDPVPTAENLLYWLQVTAEKQVVITSRDVFDKIESIAVYLSERIAIKDRYGIYFKPLHLSDLSSLDSELLKEEFYNGTSARYEHIQLGLDVRRLNLLDQIHEQFKYENTVILHGASGQGKSSLAYRYVFDNTPNSLIYELNVQQDPINTVESIVAMNSIVKSLEVSLIFIINVAPNTTSWLRIVHTFKNNKSVKFLITIRNEDWYRASTSGIEFSFSKIELILSREEAEQIYGLLEGKLGIRKYLNFTELWIELGNEVPLLELVYSIVQGDSLKNRLRQQISNIAGDENSNGGLEGQIHFLRIISLISAFDGHIDAGKIKKYPNILFIVEKFEREYLIKNDSSAKLLTGLHPVRSRILCELLFDNFSAEKRDFIRPSLQYIYDFDVFSFLIQSFFEQLIEPEDVLGILKDLQSIGWVYYQSVSSAFIWKGVYDYLLINKGLLYTVVDRFGDAWYMLVDLYHGNTYNPQTVLEFFVNGRQDLLEFINDVNSRLTDKNEVFVYCSKLFDSVSVPQIIPQTENDWRAFGEVLFWSGNVPNSSNKGIAVRESDFAVAFSEIGLETLAKLMLGMYYYSPNLNTIREKLAVTFTNRLRRQFNILLLTIDDEVSVNILYDFLRDKDSLMSQHQGIVNILEILRNAFPDKSKFRTQSHGHRLSTVPLDFDDSRKEVSVTSLPLSEWVNINATTRRLIEFELRPEGWREFIDELLTWESEVMKILKNFERSILSFKKNGEYSAIIPIIDQASYKSGRVLKIPRVVSDKFGLPTSMKSKLTDSGEQKERIFNDIYQGFLTAHAEFRSSIENFISQSGSTIYSFSKRKINSSYEDDKQSLYLSIINLYSACEKNIEYQKQKQKYFGHLVNGQDRPIQTDYLHLIATLWKTAVSAIESGDPKRILASEGITSLHEDFEVRLKWAFKSIVKSTGVSFRYLRGPNNNGAIFILSADTSTSYFLALAEYYNALHNIVSLVKFQSLKYLMFESKFSSFSFLPIVKGYSLDNKWHVFPLHVVKDKTFNTIGIHNVLSTDIEAQFIIKLKLMSWEEVHVKFVDLRTLKSEFASVLFLLDHLKDLKFFDENELDQEGLTTFQNHICGVGGKIQRSFQFVIDTLTEIINAYPLDRELYLVNEFEQKYWEYMFEIHRNIYPTGDSNPGNFELTLNVEMLGEWYDRLHKLFPTWGILTSMIHTKLVESGWNEV</sequence>
<comment type="caution">
    <text evidence="1">The sequence shown here is derived from an EMBL/GenBank/DDBJ whole genome shotgun (WGS) entry which is preliminary data.</text>
</comment>
<gene>
    <name evidence="1" type="ORF">FHS68_001633</name>
</gene>
<accession>A0ABX0UHG7</accession>
<dbReference type="RefSeq" id="WP_167268953.1">
    <property type="nucleotide sequence ID" value="NZ_JAASQJ010000002.1"/>
</dbReference>